<name>A0A251YHI5_9MICO</name>
<proteinExistence type="predicted"/>
<feature type="region of interest" description="Disordered" evidence="1">
    <location>
        <begin position="51"/>
        <end position="74"/>
    </location>
</feature>
<dbReference type="AlphaFoldDB" id="A0A251YHI5"/>
<evidence type="ECO:0000313" key="3">
    <source>
        <dbReference type="Proteomes" id="UP000195101"/>
    </source>
</evidence>
<evidence type="ECO:0000313" key="2">
    <source>
        <dbReference type="EMBL" id="OUE23579.1"/>
    </source>
</evidence>
<dbReference type="EMBL" id="MDJZ01000017">
    <property type="protein sequence ID" value="OUE23579.1"/>
    <property type="molecule type" value="Genomic_DNA"/>
</dbReference>
<dbReference type="RefSeq" id="WP_241534078.1">
    <property type="nucleotide sequence ID" value="NZ_MDJZ01000017.1"/>
</dbReference>
<protein>
    <submittedName>
        <fullName evidence="2">Uncharacterized protein</fullName>
    </submittedName>
</protein>
<keyword evidence="3" id="KW-1185">Reference proteome</keyword>
<comment type="caution">
    <text evidence="2">The sequence shown here is derived from an EMBL/GenBank/DDBJ whole genome shotgun (WGS) entry which is preliminary data.</text>
</comment>
<reference evidence="2 3" key="1">
    <citation type="submission" date="2016-08" db="EMBL/GenBank/DDBJ databases">
        <title>Genome sequence of Clavibacter michiganensis spp strain CFBP8019.</title>
        <authorList>
            <person name="Thapa S.P."/>
            <person name="Coaker G."/>
            <person name="Jacques M.-A."/>
        </authorList>
    </citation>
    <scope>NUCLEOTIDE SEQUENCE [LARGE SCALE GENOMIC DNA]</scope>
    <source>
        <strain evidence="2">CFBP8019</strain>
    </source>
</reference>
<sequence>MVDAALGAWWAERTAADPERAAAALAARVARAIADADAGAGERYLVLDSGRLTPSTRTTPPAVRDTTPSKGGRWVAYVPLERDGSADPA</sequence>
<organism evidence="2 3">
    <name type="scientific">Clavibacter michiganensis</name>
    <dbReference type="NCBI Taxonomy" id="28447"/>
    <lineage>
        <taxon>Bacteria</taxon>
        <taxon>Bacillati</taxon>
        <taxon>Actinomycetota</taxon>
        <taxon>Actinomycetes</taxon>
        <taxon>Micrococcales</taxon>
        <taxon>Microbacteriaceae</taxon>
        <taxon>Clavibacter</taxon>
    </lineage>
</organism>
<accession>A0A251YHI5</accession>
<evidence type="ECO:0000256" key="1">
    <source>
        <dbReference type="SAM" id="MobiDB-lite"/>
    </source>
</evidence>
<dbReference type="Proteomes" id="UP000195101">
    <property type="component" value="Unassembled WGS sequence"/>
</dbReference>
<gene>
    <name evidence="2" type="ORF">BFL37_13020</name>
</gene>